<gene>
    <name evidence="1" type="ORF">OFLC_LOCUS1302</name>
</gene>
<accession>A0A183H1E2</accession>
<organism evidence="3">
    <name type="scientific">Onchocerca flexuosa</name>
    <dbReference type="NCBI Taxonomy" id="387005"/>
    <lineage>
        <taxon>Eukaryota</taxon>
        <taxon>Metazoa</taxon>
        <taxon>Ecdysozoa</taxon>
        <taxon>Nematoda</taxon>
        <taxon>Chromadorea</taxon>
        <taxon>Rhabditida</taxon>
        <taxon>Spirurina</taxon>
        <taxon>Spiruromorpha</taxon>
        <taxon>Filarioidea</taxon>
        <taxon>Onchocercidae</taxon>
        <taxon>Onchocerca</taxon>
    </lineage>
</organism>
<dbReference type="WBParaSite" id="OFLC_0000130101-mRNA-1">
    <property type="protein sequence ID" value="OFLC_0000130101-mRNA-1"/>
    <property type="gene ID" value="OFLC_0000130101"/>
</dbReference>
<proteinExistence type="predicted"/>
<dbReference type="AlphaFoldDB" id="A0A183H1E2"/>
<evidence type="ECO:0000313" key="3">
    <source>
        <dbReference type="WBParaSite" id="OFLC_0000130101-mRNA-1"/>
    </source>
</evidence>
<keyword evidence="2" id="KW-1185">Reference proteome</keyword>
<reference evidence="3" key="1">
    <citation type="submission" date="2016-06" db="UniProtKB">
        <authorList>
            <consortium name="WormBaseParasite"/>
        </authorList>
    </citation>
    <scope>IDENTIFICATION</scope>
</reference>
<name>A0A183H1E2_9BILA</name>
<protein>
    <submittedName>
        <fullName evidence="3">Peptidase_S9 domain-containing protein</fullName>
    </submittedName>
</protein>
<dbReference type="STRING" id="387005.A0A183H1E2"/>
<dbReference type="Gene3D" id="3.40.50.1820">
    <property type="entry name" value="alpha/beta hydrolase"/>
    <property type="match status" value="1"/>
</dbReference>
<dbReference type="SUPFAM" id="SSF53474">
    <property type="entry name" value="alpha/beta-Hydrolases"/>
    <property type="match status" value="1"/>
</dbReference>
<reference evidence="1 2" key="2">
    <citation type="submission" date="2018-11" db="EMBL/GenBank/DDBJ databases">
        <authorList>
            <consortium name="Pathogen Informatics"/>
        </authorList>
    </citation>
    <scope>NUCLEOTIDE SEQUENCE [LARGE SCALE GENOMIC DNA]</scope>
</reference>
<sequence length="95" mass="10961">MSHIPAGTSTANVLHWAQMVNSHKIQMYDYGSVKKNMMHYNMSTPPLYNLSLINVPVYLYSGENDWIADKRDIQAINFDLLLLHQKFTLSIISFN</sequence>
<dbReference type="InterPro" id="IPR029058">
    <property type="entry name" value="AB_hydrolase_fold"/>
</dbReference>
<dbReference type="Proteomes" id="UP000267606">
    <property type="component" value="Unassembled WGS sequence"/>
</dbReference>
<dbReference type="PANTHER" id="PTHR11005">
    <property type="entry name" value="LYSOSOMAL ACID LIPASE-RELATED"/>
    <property type="match status" value="1"/>
</dbReference>
<evidence type="ECO:0000313" key="1">
    <source>
        <dbReference type="EMBL" id="VDO29030.1"/>
    </source>
</evidence>
<evidence type="ECO:0000313" key="2">
    <source>
        <dbReference type="Proteomes" id="UP000267606"/>
    </source>
</evidence>
<dbReference type="EMBL" id="UZAJ01000589">
    <property type="protein sequence ID" value="VDO29030.1"/>
    <property type="molecule type" value="Genomic_DNA"/>
</dbReference>